<name>A0A1U8ATY2_NELNU</name>
<dbReference type="PANTHER" id="PTHR13683:SF750">
    <property type="entry name" value="ASPARTYL PROTEASE AED1"/>
    <property type="match status" value="1"/>
</dbReference>
<dbReference type="InterPro" id="IPR032861">
    <property type="entry name" value="TAXi_N"/>
</dbReference>
<evidence type="ECO:0000256" key="1">
    <source>
        <dbReference type="ARBA" id="ARBA00007447"/>
    </source>
</evidence>
<dbReference type="SUPFAM" id="SSF50630">
    <property type="entry name" value="Acid proteases"/>
    <property type="match status" value="1"/>
</dbReference>
<keyword evidence="2" id="KW-1185">Reference proteome</keyword>
<evidence type="ECO:0000313" key="2">
    <source>
        <dbReference type="Proteomes" id="UP000189703"/>
    </source>
</evidence>
<dbReference type="FunFam" id="2.40.70.10:FF:000013">
    <property type="entry name" value="Aspartyl protease AED1"/>
    <property type="match status" value="1"/>
</dbReference>
<comment type="similarity">
    <text evidence="1">Belongs to the peptidase A1 family.</text>
</comment>
<dbReference type="AlphaFoldDB" id="A0A1U8ATY2"/>
<dbReference type="Pfam" id="PF14543">
    <property type="entry name" value="TAXi_N"/>
    <property type="match status" value="1"/>
</dbReference>
<dbReference type="Proteomes" id="UP000189703">
    <property type="component" value="Unplaced"/>
</dbReference>
<dbReference type="InterPro" id="IPR033121">
    <property type="entry name" value="PEPTIDASE_A1"/>
</dbReference>
<accession>A0A1U8ATY2</accession>
<dbReference type="InterPro" id="IPR001461">
    <property type="entry name" value="Aspartic_peptidase_A1"/>
</dbReference>
<organism evidence="2 3">
    <name type="scientific">Nelumbo nucifera</name>
    <name type="common">Sacred lotus</name>
    <dbReference type="NCBI Taxonomy" id="4432"/>
    <lineage>
        <taxon>Eukaryota</taxon>
        <taxon>Viridiplantae</taxon>
        <taxon>Streptophyta</taxon>
        <taxon>Embryophyta</taxon>
        <taxon>Tracheophyta</taxon>
        <taxon>Spermatophyta</taxon>
        <taxon>Magnoliopsida</taxon>
        <taxon>Proteales</taxon>
        <taxon>Nelumbonaceae</taxon>
        <taxon>Nelumbo</taxon>
    </lineage>
</organism>
<dbReference type="GeneID" id="104604076"/>
<dbReference type="eggNOG" id="KOG1339">
    <property type="taxonomic scope" value="Eukaryota"/>
</dbReference>
<proteinExistence type="inferred from homology"/>
<sequence length="400" mass="43669">MNGPCSPLGKTALSPEEILHKDQLRVRSIHSMINKQVRDSKAKIPTSSGRPFDSRNYVVNIGIGTPQKKFWVTMDTGSSLTWILCQPCPNCRGPIFFPSQSSSYSNVACGSAECSQVYSATHYSPRCSIACVYETQYTDRDFSIGLFVRETLRLTPSDVFPGFKFGCGHNVSLQDSTSGLLGLGPQPISLVSQTATKFGKVFSYCLPRSENSNGFLAFGNQTGATSSAVKYTQLIINPRNLDFYFVPLIGISVNGQRLAIPPSTFSNPGTVIDSGTVISRLPPLAYRTLRNVFNAAMSHYPSAPGIGPFDACYDFSRNETVMVPSIVLHFGGGADIQLDSHSGILVNARLSQPSQFCLAFFPNDNVRQKGILGNMQQRTYEVIYDLPRGRLGFRSVGTTC</sequence>
<dbReference type="OrthoDB" id="2747330at2759"/>
<dbReference type="GO" id="GO:0004190">
    <property type="term" value="F:aspartic-type endopeptidase activity"/>
    <property type="evidence" value="ECO:0007669"/>
    <property type="project" value="InterPro"/>
</dbReference>
<dbReference type="PANTHER" id="PTHR13683">
    <property type="entry name" value="ASPARTYL PROTEASES"/>
    <property type="match status" value="1"/>
</dbReference>
<protein>
    <submittedName>
        <fullName evidence="3">Aspartyl protease family protein At5g10770-like</fullName>
    </submittedName>
</protein>
<dbReference type="PRINTS" id="PR00792">
    <property type="entry name" value="PEPSIN"/>
</dbReference>
<reference evidence="3" key="1">
    <citation type="submission" date="2025-08" db="UniProtKB">
        <authorList>
            <consortium name="RefSeq"/>
        </authorList>
    </citation>
    <scope>IDENTIFICATION</scope>
</reference>
<dbReference type="Gene3D" id="2.40.70.10">
    <property type="entry name" value="Acid Proteases"/>
    <property type="match status" value="2"/>
</dbReference>
<dbReference type="PROSITE" id="PS51767">
    <property type="entry name" value="PEPTIDASE_A1"/>
    <property type="match status" value="1"/>
</dbReference>
<dbReference type="KEGG" id="nnu:104604076"/>
<dbReference type="InterPro" id="IPR021109">
    <property type="entry name" value="Peptidase_aspartic_dom_sf"/>
</dbReference>
<gene>
    <name evidence="3" type="primary">LOC104604076</name>
</gene>
<evidence type="ECO:0000313" key="3">
    <source>
        <dbReference type="RefSeq" id="XP_010266610.1"/>
    </source>
</evidence>
<dbReference type="OMA" id="VYSATHY"/>
<dbReference type="Pfam" id="PF14541">
    <property type="entry name" value="TAXi_C"/>
    <property type="match status" value="1"/>
</dbReference>
<dbReference type="InterPro" id="IPR032799">
    <property type="entry name" value="TAXi_C"/>
</dbReference>
<dbReference type="GO" id="GO:0006508">
    <property type="term" value="P:proteolysis"/>
    <property type="evidence" value="ECO:0007669"/>
    <property type="project" value="InterPro"/>
</dbReference>
<dbReference type="RefSeq" id="XP_010266610.1">
    <property type="nucleotide sequence ID" value="XM_010268308.1"/>
</dbReference>